<evidence type="ECO:0000259" key="6">
    <source>
        <dbReference type="Pfam" id="PF12698"/>
    </source>
</evidence>
<keyword evidence="2 5" id="KW-0812">Transmembrane</keyword>
<comment type="subcellular location">
    <subcellularLocation>
        <location evidence="1">Membrane</location>
        <topology evidence="1">Multi-pass membrane protein</topology>
    </subcellularLocation>
</comment>
<evidence type="ECO:0000256" key="1">
    <source>
        <dbReference type="ARBA" id="ARBA00004141"/>
    </source>
</evidence>
<feature type="domain" description="ABC-2 type transporter transmembrane" evidence="6">
    <location>
        <begin position="19"/>
        <end position="389"/>
    </location>
</feature>
<dbReference type="EMBL" id="JACRTK010000003">
    <property type="protein sequence ID" value="MBC8590966.1"/>
    <property type="molecule type" value="Genomic_DNA"/>
</dbReference>
<reference evidence="7 8" key="1">
    <citation type="submission" date="2020-08" db="EMBL/GenBank/DDBJ databases">
        <title>Genome public.</title>
        <authorList>
            <person name="Liu C."/>
            <person name="Sun Q."/>
        </authorList>
    </citation>
    <scope>NUCLEOTIDE SEQUENCE [LARGE SCALE GENOMIC DNA]</scope>
    <source>
        <strain evidence="7 8">NSJ-26</strain>
    </source>
</reference>
<evidence type="ECO:0000256" key="4">
    <source>
        <dbReference type="ARBA" id="ARBA00023136"/>
    </source>
</evidence>
<feature type="transmembrane region" description="Helical" evidence="5">
    <location>
        <begin position="20"/>
        <end position="41"/>
    </location>
</feature>
<evidence type="ECO:0000313" key="7">
    <source>
        <dbReference type="EMBL" id="MBC8590966.1"/>
    </source>
</evidence>
<dbReference type="GO" id="GO:0140359">
    <property type="term" value="F:ABC-type transporter activity"/>
    <property type="evidence" value="ECO:0007669"/>
    <property type="project" value="InterPro"/>
</dbReference>
<feature type="transmembrane region" description="Helical" evidence="5">
    <location>
        <begin position="186"/>
        <end position="212"/>
    </location>
</feature>
<evidence type="ECO:0000256" key="5">
    <source>
        <dbReference type="SAM" id="Phobius"/>
    </source>
</evidence>
<sequence length="415" mass="45710">MKDFFIVLKFELMGFLKNKSFIISTLIICLLLAVGLSIPTIKDTFFSSSSEDKSILEDPADEAYGDGKYGYIVEDKDAVNIEDIKTNFFGGQLVEADTIEELEKKVKSGDFKAGFRIQSPVKYEYIVENNEMMDFNEGAFQDALVKAYRIKEFGNRGIGYDEVEKLINPSIESQTKILGKDSAKNYLYTYVLVFGLYFVIILYGQLIATSVASEKSNRAMEVLVTSTKTTNLIFGKVLGGALAGIIQFGLVMLTGGIAYKLNAAAWNNKLDFIFKIPGSVLLTFSIFGILGYLFYSFIFGALGALVSRTEDISASATPVTIVFVIVFMISMMGMQNTESVVLKVASFIPLSSFMAMFVRVSMGSVSTFEILVSLGILALSTGLIGLLASKIYRMGTLMYGNPIKLKNAIKIMRSK</sequence>
<proteinExistence type="predicted"/>
<dbReference type="PANTHER" id="PTHR43471">
    <property type="entry name" value="ABC TRANSPORTER PERMEASE"/>
    <property type="match status" value="1"/>
</dbReference>
<dbReference type="InterPro" id="IPR013525">
    <property type="entry name" value="ABC2_TM"/>
</dbReference>
<feature type="transmembrane region" description="Helical" evidence="5">
    <location>
        <begin position="280"/>
        <end position="306"/>
    </location>
</feature>
<keyword evidence="4 5" id="KW-0472">Membrane</keyword>
<evidence type="ECO:0000256" key="3">
    <source>
        <dbReference type="ARBA" id="ARBA00022989"/>
    </source>
</evidence>
<dbReference type="RefSeq" id="WP_249323805.1">
    <property type="nucleotide sequence ID" value="NZ_JACRTK010000003.1"/>
</dbReference>
<feature type="transmembrane region" description="Helical" evidence="5">
    <location>
        <begin position="370"/>
        <end position="388"/>
    </location>
</feature>
<evidence type="ECO:0000313" key="8">
    <source>
        <dbReference type="Proteomes" id="UP000601522"/>
    </source>
</evidence>
<keyword evidence="8" id="KW-1185">Reference proteome</keyword>
<dbReference type="GO" id="GO:0016020">
    <property type="term" value="C:membrane"/>
    <property type="evidence" value="ECO:0007669"/>
    <property type="project" value="UniProtKB-SubCell"/>
</dbReference>
<keyword evidence="3 5" id="KW-1133">Transmembrane helix</keyword>
<comment type="caution">
    <text evidence="7">The sequence shown here is derived from an EMBL/GenBank/DDBJ whole genome shotgun (WGS) entry which is preliminary data.</text>
</comment>
<accession>A0A926EXV1</accession>
<organism evidence="7 8">
    <name type="scientific">Wansuia hejianensis</name>
    <dbReference type="NCBI Taxonomy" id="2763667"/>
    <lineage>
        <taxon>Bacteria</taxon>
        <taxon>Bacillati</taxon>
        <taxon>Bacillota</taxon>
        <taxon>Clostridia</taxon>
        <taxon>Lachnospirales</taxon>
        <taxon>Lachnospiraceae</taxon>
        <taxon>Wansuia</taxon>
    </lineage>
</organism>
<feature type="transmembrane region" description="Helical" evidence="5">
    <location>
        <begin position="340"/>
        <end position="358"/>
    </location>
</feature>
<dbReference type="Proteomes" id="UP000601522">
    <property type="component" value="Unassembled WGS sequence"/>
</dbReference>
<feature type="transmembrane region" description="Helical" evidence="5">
    <location>
        <begin position="232"/>
        <end position="259"/>
    </location>
</feature>
<feature type="transmembrane region" description="Helical" evidence="5">
    <location>
        <begin position="312"/>
        <end position="333"/>
    </location>
</feature>
<evidence type="ECO:0000256" key="2">
    <source>
        <dbReference type="ARBA" id="ARBA00022692"/>
    </source>
</evidence>
<dbReference type="AlphaFoldDB" id="A0A926EXV1"/>
<protein>
    <submittedName>
        <fullName evidence="7">ABC transporter permease</fullName>
    </submittedName>
</protein>
<gene>
    <name evidence="7" type="ORF">H8689_07550</name>
</gene>
<dbReference type="Pfam" id="PF12698">
    <property type="entry name" value="ABC2_membrane_3"/>
    <property type="match status" value="1"/>
</dbReference>
<name>A0A926EXV1_9FIRM</name>